<dbReference type="GO" id="GO:0046872">
    <property type="term" value="F:metal ion binding"/>
    <property type="evidence" value="ECO:0007669"/>
    <property type="project" value="UniProtKB-KW"/>
</dbReference>
<keyword evidence="4" id="KW-0862">Zinc</keyword>
<name>F2UF69_SALR5</name>
<dbReference type="GO" id="GO:0016787">
    <property type="term" value="F:hydrolase activity"/>
    <property type="evidence" value="ECO:0007669"/>
    <property type="project" value="UniProtKB-KW"/>
</dbReference>
<protein>
    <recommendedName>
        <fullName evidence="5">Metallo-beta-lactamase domain-containing protein</fullName>
    </recommendedName>
</protein>
<dbReference type="GeneID" id="16072881"/>
<gene>
    <name evidence="6" type="ORF">PTSG_06922</name>
</gene>
<evidence type="ECO:0000313" key="6">
    <source>
        <dbReference type="EMBL" id="EGD75269.1"/>
    </source>
</evidence>
<dbReference type="Proteomes" id="UP000007799">
    <property type="component" value="Unassembled WGS sequence"/>
</dbReference>
<keyword evidence="2" id="KW-0479">Metal-binding</keyword>
<keyword evidence="3" id="KW-0378">Hydrolase</keyword>
<dbReference type="InParanoid" id="F2UF69"/>
<dbReference type="OMA" id="THIFPGH"/>
<comment type="cofactor">
    <cofactor evidence="1">
        <name>Zn(2+)</name>
        <dbReference type="ChEBI" id="CHEBI:29105"/>
    </cofactor>
</comment>
<evidence type="ECO:0000313" key="7">
    <source>
        <dbReference type="Proteomes" id="UP000007799"/>
    </source>
</evidence>
<feature type="domain" description="Metallo-beta-lactamase" evidence="5">
    <location>
        <begin position="91"/>
        <end position="278"/>
    </location>
</feature>
<dbReference type="Pfam" id="PF00753">
    <property type="entry name" value="Lactamase_B"/>
    <property type="match status" value="1"/>
</dbReference>
<dbReference type="OrthoDB" id="515692at2759"/>
<dbReference type="eggNOG" id="KOG0813">
    <property type="taxonomic scope" value="Eukaryota"/>
</dbReference>
<dbReference type="InterPro" id="IPR051453">
    <property type="entry name" value="MBL_Glyoxalase_II"/>
</dbReference>
<proteinExistence type="predicted"/>
<evidence type="ECO:0000256" key="3">
    <source>
        <dbReference type="ARBA" id="ARBA00022801"/>
    </source>
</evidence>
<dbReference type="EMBL" id="GL832971">
    <property type="protein sequence ID" value="EGD75269.1"/>
    <property type="molecule type" value="Genomic_DNA"/>
</dbReference>
<dbReference type="InterPro" id="IPR036866">
    <property type="entry name" value="RibonucZ/Hydroxyglut_hydro"/>
</dbReference>
<evidence type="ECO:0000256" key="4">
    <source>
        <dbReference type="ARBA" id="ARBA00022833"/>
    </source>
</evidence>
<evidence type="ECO:0000259" key="5">
    <source>
        <dbReference type="SMART" id="SM00849"/>
    </source>
</evidence>
<evidence type="ECO:0000256" key="2">
    <source>
        <dbReference type="ARBA" id="ARBA00022723"/>
    </source>
</evidence>
<dbReference type="STRING" id="946362.F2UF69"/>
<dbReference type="RefSeq" id="XP_004992322.1">
    <property type="nucleotide sequence ID" value="XM_004992265.1"/>
</dbReference>
<dbReference type="KEGG" id="sre:PTSG_06922"/>
<dbReference type="InterPro" id="IPR001279">
    <property type="entry name" value="Metallo-B-lactamas"/>
</dbReference>
<sequence length="304" mass="33070">MWLRRVALACGDGGSVGRVGGLRLRGAVARLSVTSRVGTKASSSDAEQKKAWKADAIRQQMAQHATDTSSMTVVQGKPGVCVLGRPVGPLAMNQYLVFCEDTKEAAIVDSGTDTMPDFLDIIKNEQLDVKYLLQTHAHPDHVAGLAVTKRQFPAAKVVMHEKELPVAAAAPQFGQAFGLSIEPLPEPDLLLDDNATITIGNLTFRALHTPGHCPGHLCFYEEEKGILFSGDLLFKGTVGRTDLPGSAQADMKASLQRLVEVVRSSDIDESDTHIFPGHMEPTTMRFELRVNPFLQMMKRAARKQ</sequence>
<reference evidence="6" key="1">
    <citation type="submission" date="2009-08" db="EMBL/GenBank/DDBJ databases">
        <title>Annotation of Salpingoeca rosetta.</title>
        <authorList>
            <consortium name="The Broad Institute Genome Sequencing Platform"/>
            <person name="Russ C."/>
            <person name="Cuomo C."/>
            <person name="Burger G."/>
            <person name="Gray M.W."/>
            <person name="Holland P.W.H."/>
            <person name="King N."/>
            <person name="Lang F.B.F."/>
            <person name="Roger A.J."/>
            <person name="Ruiz-Trillo I."/>
            <person name="Young S.K."/>
            <person name="Zeng Q."/>
            <person name="Gargeya S."/>
            <person name="Alvarado L."/>
            <person name="Berlin A."/>
            <person name="Chapman S.B."/>
            <person name="Chen Z."/>
            <person name="Freedman E."/>
            <person name="Gellesch M."/>
            <person name="Goldberg J."/>
            <person name="Griggs A."/>
            <person name="Gujja S."/>
            <person name="Heilman E."/>
            <person name="Heiman D."/>
            <person name="Howarth C."/>
            <person name="Mehta T."/>
            <person name="Neiman D."/>
            <person name="Pearson M."/>
            <person name="Roberts A."/>
            <person name="Saif S."/>
            <person name="Shea T."/>
            <person name="Shenoy N."/>
            <person name="Sisk P."/>
            <person name="Stolte C."/>
            <person name="Sykes S."/>
            <person name="White J."/>
            <person name="Yandava C."/>
            <person name="Haas B."/>
            <person name="Nusbaum C."/>
            <person name="Birren B."/>
        </authorList>
    </citation>
    <scope>NUCLEOTIDE SEQUENCE [LARGE SCALE GENOMIC DNA]</scope>
    <source>
        <strain evidence="6">ATCC 50818</strain>
    </source>
</reference>
<dbReference type="CDD" id="cd16322">
    <property type="entry name" value="TTHA1623-like_MBL-fold"/>
    <property type="match status" value="1"/>
</dbReference>
<dbReference type="SUPFAM" id="SSF56281">
    <property type="entry name" value="Metallo-hydrolase/oxidoreductase"/>
    <property type="match status" value="1"/>
</dbReference>
<evidence type="ECO:0000256" key="1">
    <source>
        <dbReference type="ARBA" id="ARBA00001947"/>
    </source>
</evidence>
<dbReference type="PANTHER" id="PTHR46233:SF3">
    <property type="entry name" value="HYDROXYACYLGLUTATHIONE HYDROLASE GLOC"/>
    <property type="match status" value="1"/>
</dbReference>
<organism evidence="7">
    <name type="scientific">Salpingoeca rosetta (strain ATCC 50818 / BSB-021)</name>
    <dbReference type="NCBI Taxonomy" id="946362"/>
    <lineage>
        <taxon>Eukaryota</taxon>
        <taxon>Choanoflagellata</taxon>
        <taxon>Craspedida</taxon>
        <taxon>Salpingoecidae</taxon>
        <taxon>Salpingoeca</taxon>
    </lineage>
</organism>
<dbReference type="SMART" id="SM00849">
    <property type="entry name" value="Lactamase_B"/>
    <property type="match status" value="1"/>
</dbReference>
<dbReference type="AlphaFoldDB" id="F2UF69"/>
<accession>F2UF69</accession>
<keyword evidence="7" id="KW-1185">Reference proteome</keyword>
<dbReference type="PANTHER" id="PTHR46233">
    <property type="entry name" value="HYDROXYACYLGLUTATHIONE HYDROLASE GLOC"/>
    <property type="match status" value="1"/>
</dbReference>
<dbReference type="Gene3D" id="3.60.15.10">
    <property type="entry name" value="Ribonuclease Z/Hydroxyacylglutathione hydrolase-like"/>
    <property type="match status" value="1"/>
</dbReference>